<reference evidence="2" key="1">
    <citation type="submission" date="2011-08" db="EMBL/GenBank/DDBJ databases">
        <authorList>
            <person name="Rombauts S."/>
        </authorList>
    </citation>
    <scope>NUCLEOTIDE SEQUENCE</scope>
    <source>
        <strain evidence="2">London</strain>
    </source>
</reference>
<dbReference type="AlphaFoldDB" id="T1KTZ8"/>
<proteinExistence type="predicted"/>
<dbReference type="Proteomes" id="UP000015104">
    <property type="component" value="Unassembled WGS sequence"/>
</dbReference>
<organism evidence="1 2">
    <name type="scientific">Tetranychus urticae</name>
    <name type="common">Two-spotted spider mite</name>
    <dbReference type="NCBI Taxonomy" id="32264"/>
    <lineage>
        <taxon>Eukaryota</taxon>
        <taxon>Metazoa</taxon>
        <taxon>Ecdysozoa</taxon>
        <taxon>Arthropoda</taxon>
        <taxon>Chelicerata</taxon>
        <taxon>Arachnida</taxon>
        <taxon>Acari</taxon>
        <taxon>Acariformes</taxon>
        <taxon>Trombidiformes</taxon>
        <taxon>Prostigmata</taxon>
        <taxon>Eleutherengona</taxon>
        <taxon>Raphignathae</taxon>
        <taxon>Tetranychoidea</taxon>
        <taxon>Tetranychidae</taxon>
        <taxon>Tetranychus</taxon>
    </lineage>
</organism>
<reference evidence="1" key="2">
    <citation type="submission" date="2015-06" db="UniProtKB">
        <authorList>
            <consortium name="EnsemblMetazoa"/>
        </authorList>
    </citation>
    <scope>IDENTIFICATION</scope>
</reference>
<keyword evidence="2" id="KW-1185">Reference proteome</keyword>
<dbReference type="EMBL" id="CAEY01000548">
    <property type="status" value="NOT_ANNOTATED_CDS"/>
    <property type="molecule type" value="Genomic_DNA"/>
</dbReference>
<dbReference type="EnsemblMetazoa" id="tetur21g01580.1">
    <property type="protein sequence ID" value="tetur21g01580.1"/>
    <property type="gene ID" value="tetur21g01580"/>
</dbReference>
<sequence length="47" mass="5392">MSNLLKRDIDTESTIVTVQLKVMLTQKISCLKWTFMAFVADCVYCGF</sequence>
<name>T1KTZ8_TETUR</name>
<dbReference type="HOGENOM" id="CLU_3176020_0_0_1"/>
<evidence type="ECO:0000313" key="2">
    <source>
        <dbReference type="Proteomes" id="UP000015104"/>
    </source>
</evidence>
<accession>T1KTZ8</accession>
<protein>
    <submittedName>
        <fullName evidence="1">Uncharacterized protein</fullName>
    </submittedName>
</protein>
<evidence type="ECO:0000313" key="1">
    <source>
        <dbReference type="EnsemblMetazoa" id="tetur21g01580.1"/>
    </source>
</evidence>